<dbReference type="Proteomes" id="UP000002028">
    <property type="component" value="Chromosome"/>
</dbReference>
<evidence type="ECO:0000313" key="3">
    <source>
        <dbReference type="Proteomes" id="UP000002028"/>
    </source>
</evidence>
<feature type="compositionally biased region" description="Low complexity" evidence="1">
    <location>
        <begin position="81"/>
        <end position="94"/>
    </location>
</feature>
<feature type="compositionally biased region" description="Polar residues" evidence="1">
    <location>
        <begin position="1"/>
        <end position="16"/>
    </location>
</feature>
<feature type="region of interest" description="Disordered" evidence="1">
    <location>
        <begin position="1"/>
        <end position="108"/>
    </location>
</feature>
<dbReference type="eggNOG" id="ENOG502ZGHK">
    <property type="taxonomic scope" value="Bacteria"/>
</dbReference>
<name>D2QGJ7_SPILD</name>
<dbReference type="AlphaFoldDB" id="D2QGJ7"/>
<feature type="compositionally biased region" description="Polar residues" evidence="1">
    <location>
        <begin position="24"/>
        <end position="39"/>
    </location>
</feature>
<gene>
    <name evidence="2" type="ordered locus">Slin_2486</name>
</gene>
<proteinExistence type="predicted"/>
<protein>
    <submittedName>
        <fullName evidence="2">von Willebrand factor, type A</fullName>
    </submittedName>
</protein>
<dbReference type="KEGG" id="sli:Slin_2486"/>
<sequence length="108" mass="11179">MENTNQDAMLNQQSRTFDPGTGGTAQTPDDSILINQDYNPTDLAGDVNAPPTTPTDEEEAATGNDGTGAFSGSPNMEVDSGNYGNGDTLGNNDGTEPDPELTDPVSQV</sequence>
<accession>D2QGJ7</accession>
<dbReference type="HOGENOM" id="CLU_2289903_0_0_10"/>
<evidence type="ECO:0000256" key="1">
    <source>
        <dbReference type="SAM" id="MobiDB-lite"/>
    </source>
</evidence>
<reference evidence="2 3" key="1">
    <citation type="journal article" date="2010" name="Stand. Genomic Sci.">
        <title>Complete genome sequence of Spirosoma linguale type strain (1).</title>
        <authorList>
            <person name="Lail K."/>
            <person name="Sikorski J."/>
            <person name="Saunders E."/>
            <person name="Lapidus A."/>
            <person name="Glavina Del Rio T."/>
            <person name="Copeland A."/>
            <person name="Tice H."/>
            <person name="Cheng J.-F."/>
            <person name="Lucas S."/>
            <person name="Nolan M."/>
            <person name="Bruce D."/>
            <person name="Goodwin L."/>
            <person name="Pitluck S."/>
            <person name="Ivanova N."/>
            <person name="Mavromatis K."/>
            <person name="Ovchinnikova G."/>
            <person name="Pati A."/>
            <person name="Chen A."/>
            <person name="Palaniappan K."/>
            <person name="Land M."/>
            <person name="Hauser L."/>
            <person name="Chang Y.-J."/>
            <person name="Jeffries C.D."/>
            <person name="Chain P."/>
            <person name="Brettin T."/>
            <person name="Detter J.C."/>
            <person name="Schuetze A."/>
            <person name="Rohde M."/>
            <person name="Tindall B.J."/>
            <person name="Goeker M."/>
            <person name="Bristow J."/>
            <person name="Eisen J.A."/>
            <person name="Markowitz V."/>
            <person name="Hugenholtz P."/>
            <person name="Kyrpides N.C."/>
            <person name="Klenk H.-P."/>
            <person name="Chen F."/>
        </authorList>
    </citation>
    <scope>NUCLEOTIDE SEQUENCE [LARGE SCALE GENOMIC DNA]</scope>
    <source>
        <strain evidence="3">ATCC 33905 / DSM 74 / LMG 10896 / Claus 1</strain>
    </source>
</reference>
<organism evidence="2 3">
    <name type="scientific">Spirosoma linguale (strain ATCC 33905 / DSM 74 / LMG 10896 / Claus 1)</name>
    <dbReference type="NCBI Taxonomy" id="504472"/>
    <lineage>
        <taxon>Bacteria</taxon>
        <taxon>Pseudomonadati</taxon>
        <taxon>Bacteroidota</taxon>
        <taxon>Cytophagia</taxon>
        <taxon>Cytophagales</taxon>
        <taxon>Cytophagaceae</taxon>
        <taxon>Spirosoma</taxon>
    </lineage>
</organism>
<evidence type="ECO:0000313" key="2">
    <source>
        <dbReference type="EMBL" id="ADB38505.1"/>
    </source>
</evidence>
<keyword evidence="3" id="KW-1185">Reference proteome</keyword>
<dbReference type="EMBL" id="CP001769">
    <property type="protein sequence ID" value="ADB38505.1"/>
    <property type="molecule type" value="Genomic_DNA"/>
</dbReference>
<dbReference type="RefSeq" id="WP_012927040.1">
    <property type="nucleotide sequence ID" value="NC_013730.1"/>
</dbReference>